<dbReference type="InterPro" id="IPR007712">
    <property type="entry name" value="RelE/ParE_toxin"/>
</dbReference>
<protein>
    <submittedName>
        <fullName evidence="2">Type II toxin-antitoxin system RelE/ParE family toxin</fullName>
    </submittedName>
</protein>
<dbReference type="AlphaFoldDB" id="A0AAU8FP07"/>
<dbReference type="InterPro" id="IPR035093">
    <property type="entry name" value="RelE/ParE_toxin_dom_sf"/>
</dbReference>
<sequence length="94" mass="10785">MELILEKSFVKELKRCPAFVQKQVDSVLRSIVQAIDITHIPDCSAIQGKGNKEYYRIRIGGYRIGLKYENGVIKIVTIITIQSRGDIYKKFPLK</sequence>
<evidence type="ECO:0000256" key="1">
    <source>
        <dbReference type="ARBA" id="ARBA00022649"/>
    </source>
</evidence>
<accession>A0AAU8FP07</accession>
<dbReference type="Gene3D" id="3.30.2310.20">
    <property type="entry name" value="RelE-like"/>
    <property type="match status" value="1"/>
</dbReference>
<dbReference type="Pfam" id="PF05016">
    <property type="entry name" value="ParE_toxin"/>
    <property type="match status" value="1"/>
</dbReference>
<dbReference type="RefSeq" id="WP_353721029.1">
    <property type="nucleotide sequence ID" value="NZ_CP159289.1"/>
</dbReference>
<gene>
    <name evidence="2" type="ORF">ABV298_04705</name>
</gene>
<dbReference type="SUPFAM" id="SSF143011">
    <property type="entry name" value="RelE-like"/>
    <property type="match status" value="1"/>
</dbReference>
<name>A0AAU8FP07_9BACT</name>
<reference evidence="2" key="1">
    <citation type="submission" date="2024-06" db="EMBL/GenBank/DDBJ databases">
        <title>Sequencing and assembly of the genome of Dyadobacter sp. strain 676, a symbiont of Cyamopsis tetragonoloba.</title>
        <authorList>
            <person name="Guro P."/>
            <person name="Sazanova A."/>
            <person name="Kuznetsova I."/>
            <person name="Belimov A."/>
            <person name="Safronova V."/>
        </authorList>
    </citation>
    <scope>NUCLEOTIDE SEQUENCE</scope>
    <source>
        <strain evidence="2">676</strain>
    </source>
</reference>
<dbReference type="PANTHER" id="PTHR38813">
    <property type="match status" value="1"/>
</dbReference>
<evidence type="ECO:0000313" key="2">
    <source>
        <dbReference type="EMBL" id="XCH25732.1"/>
    </source>
</evidence>
<dbReference type="InterPro" id="IPR052747">
    <property type="entry name" value="TA_system_RelE_toxin"/>
</dbReference>
<organism evidence="2">
    <name type="scientific">Dyadobacter sp. 676</name>
    <dbReference type="NCBI Taxonomy" id="3088362"/>
    <lineage>
        <taxon>Bacteria</taxon>
        <taxon>Pseudomonadati</taxon>
        <taxon>Bacteroidota</taxon>
        <taxon>Cytophagia</taxon>
        <taxon>Cytophagales</taxon>
        <taxon>Spirosomataceae</taxon>
        <taxon>Dyadobacter</taxon>
    </lineage>
</organism>
<proteinExistence type="predicted"/>
<keyword evidence="1" id="KW-1277">Toxin-antitoxin system</keyword>
<dbReference type="EMBL" id="CP159289">
    <property type="protein sequence ID" value="XCH25732.1"/>
    <property type="molecule type" value="Genomic_DNA"/>
</dbReference>
<dbReference type="PANTHER" id="PTHR38813:SF1">
    <property type="entry name" value="TOXIN RELE1-RELATED"/>
    <property type="match status" value="1"/>
</dbReference>